<feature type="signal peptide" evidence="3">
    <location>
        <begin position="1"/>
        <end position="22"/>
    </location>
</feature>
<evidence type="ECO:0000259" key="4">
    <source>
        <dbReference type="SMART" id="SM00062"/>
    </source>
</evidence>
<dbReference type="Gene3D" id="3.40.190.10">
    <property type="entry name" value="Periplasmic binding protein-like II"/>
    <property type="match status" value="2"/>
</dbReference>
<dbReference type="Proteomes" id="UP000315303">
    <property type="component" value="Unassembled WGS sequence"/>
</dbReference>
<dbReference type="EMBL" id="SAWY01000005">
    <property type="protein sequence ID" value="TPH18115.1"/>
    <property type="molecule type" value="Genomic_DNA"/>
</dbReference>
<dbReference type="PANTHER" id="PTHR35936">
    <property type="entry name" value="MEMBRANE-BOUND LYTIC MUREIN TRANSGLYCOSYLASE F"/>
    <property type="match status" value="1"/>
</dbReference>
<dbReference type="SMART" id="SM00062">
    <property type="entry name" value="PBPb"/>
    <property type="match status" value="1"/>
</dbReference>
<evidence type="ECO:0000313" key="5">
    <source>
        <dbReference type="EMBL" id="TPH18115.1"/>
    </source>
</evidence>
<comment type="caution">
    <text evidence="5">The sequence shown here is derived from an EMBL/GenBank/DDBJ whole genome shotgun (WGS) entry which is preliminary data.</text>
</comment>
<evidence type="ECO:0000256" key="1">
    <source>
        <dbReference type="ARBA" id="ARBA00010333"/>
    </source>
</evidence>
<dbReference type="SUPFAM" id="SSF53850">
    <property type="entry name" value="Periplasmic binding protein-like II"/>
    <property type="match status" value="1"/>
</dbReference>
<reference evidence="5 6" key="1">
    <citation type="submission" date="2019-01" db="EMBL/GenBank/DDBJ databases">
        <title>Litorilituus lipolytica sp. nov., isolated from intertidal sand of the Yellow Sea in China.</title>
        <authorList>
            <person name="Liu A."/>
        </authorList>
    </citation>
    <scope>NUCLEOTIDE SEQUENCE [LARGE SCALE GENOMIC DNA]</scope>
    <source>
        <strain evidence="5 6">RZ04</strain>
    </source>
</reference>
<dbReference type="AlphaFoldDB" id="A0A502L6M9"/>
<sequence length="241" mass="27701">MIYRLLLIVCLSLSSLTKVSLAETIRIALPSEGNPPYSYSDTTQPKGIYVELFNALFESSPYRIEFVYLSSARIRNEFKRNTIDIECCPLPSWREGEDAYSHYSKVAFTTEDIYVFPKNKVQSLPSLTGKAIATVSGYAYLHEKKFSRIDFNSELSILRMVANQRVELGIVDRYIAEHLIHLNSFPVDIGSVHEKALRPIRVHKNKKHILPELNRAISQLQKKQKIQKIFKQHGINHDSTF</sequence>
<organism evidence="5 6">
    <name type="scientific">Litorilituus lipolyticus</name>
    <dbReference type="NCBI Taxonomy" id="2491017"/>
    <lineage>
        <taxon>Bacteria</taxon>
        <taxon>Pseudomonadati</taxon>
        <taxon>Pseudomonadota</taxon>
        <taxon>Gammaproteobacteria</taxon>
        <taxon>Alteromonadales</taxon>
        <taxon>Colwelliaceae</taxon>
        <taxon>Litorilituus</taxon>
    </lineage>
</organism>
<name>A0A502L6M9_9GAMM</name>
<dbReference type="OrthoDB" id="8481721at2"/>
<accession>A0A502L6M9</accession>
<evidence type="ECO:0000256" key="2">
    <source>
        <dbReference type="ARBA" id="ARBA00022729"/>
    </source>
</evidence>
<gene>
    <name evidence="5" type="ORF">EPA86_03090</name>
</gene>
<evidence type="ECO:0000313" key="6">
    <source>
        <dbReference type="Proteomes" id="UP000315303"/>
    </source>
</evidence>
<comment type="similarity">
    <text evidence="1">Belongs to the bacterial solute-binding protein 3 family.</text>
</comment>
<proteinExistence type="inferred from homology"/>
<feature type="chain" id="PRO_5021341978" evidence="3">
    <location>
        <begin position="23"/>
        <end position="241"/>
    </location>
</feature>
<dbReference type="PANTHER" id="PTHR35936:SF25">
    <property type="entry name" value="ABC TRANSPORTER SUBSTRATE-BINDING PROTEIN"/>
    <property type="match status" value="1"/>
</dbReference>
<evidence type="ECO:0000256" key="3">
    <source>
        <dbReference type="SAM" id="SignalP"/>
    </source>
</evidence>
<keyword evidence="6" id="KW-1185">Reference proteome</keyword>
<keyword evidence="2 3" id="KW-0732">Signal</keyword>
<protein>
    <submittedName>
        <fullName evidence="5">Transporter substrate-binding domain-containing protein</fullName>
    </submittedName>
</protein>
<feature type="domain" description="Solute-binding protein family 3/N-terminal" evidence="4">
    <location>
        <begin position="24"/>
        <end position="237"/>
    </location>
</feature>
<dbReference type="InterPro" id="IPR001638">
    <property type="entry name" value="Solute-binding_3/MltF_N"/>
</dbReference>
<dbReference type="Pfam" id="PF00497">
    <property type="entry name" value="SBP_bac_3"/>
    <property type="match status" value="1"/>
</dbReference>